<dbReference type="EMBL" id="AMWN01000011">
    <property type="protein sequence ID" value="EXJ78679.1"/>
    <property type="molecule type" value="Genomic_DNA"/>
</dbReference>
<dbReference type="HOGENOM" id="CLU_3124896_0_0_1"/>
<dbReference type="OrthoDB" id="4137152at2759"/>
<dbReference type="Proteomes" id="UP000019484">
    <property type="component" value="Unassembled WGS sequence"/>
</dbReference>
<name>W9Y8E5_9EURO</name>
<evidence type="ECO:0000256" key="1">
    <source>
        <dbReference type="SAM" id="Phobius"/>
    </source>
</evidence>
<keyword evidence="1" id="KW-1133">Transmembrane helix</keyword>
<sequence>MALSDEVKVSIVFGVLMAILAIGALWQMAHYAARSLRTRDPRSNSFELEA</sequence>
<comment type="caution">
    <text evidence="2">The sequence shown here is derived from an EMBL/GenBank/DDBJ whole genome shotgun (WGS) entry which is preliminary data.</text>
</comment>
<proteinExistence type="predicted"/>
<dbReference type="AlphaFoldDB" id="W9Y8E5"/>
<keyword evidence="1" id="KW-0472">Membrane</keyword>
<reference evidence="2 3" key="1">
    <citation type="submission" date="2013-03" db="EMBL/GenBank/DDBJ databases">
        <title>The Genome Sequence of Capronia coronata CBS 617.96.</title>
        <authorList>
            <consortium name="The Broad Institute Genomics Platform"/>
            <person name="Cuomo C."/>
            <person name="de Hoog S."/>
            <person name="Gorbushina A."/>
            <person name="Walker B."/>
            <person name="Young S.K."/>
            <person name="Zeng Q."/>
            <person name="Gargeya S."/>
            <person name="Fitzgerald M."/>
            <person name="Haas B."/>
            <person name="Abouelleil A."/>
            <person name="Allen A.W."/>
            <person name="Alvarado L."/>
            <person name="Arachchi H.M."/>
            <person name="Berlin A.M."/>
            <person name="Chapman S.B."/>
            <person name="Gainer-Dewar J."/>
            <person name="Goldberg J."/>
            <person name="Griggs A."/>
            <person name="Gujja S."/>
            <person name="Hansen M."/>
            <person name="Howarth C."/>
            <person name="Imamovic A."/>
            <person name="Ireland A."/>
            <person name="Larimer J."/>
            <person name="McCowan C."/>
            <person name="Murphy C."/>
            <person name="Pearson M."/>
            <person name="Poon T.W."/>
            <person name="Priest M."/>
            <person name="Roberts A."/>
            <person name="Saif S."/>
            <person name="Shea T."/>
            <person name="Sisk P."/>
            <person name="Sykes S."/>
            <person name="Wortman J."/>
            <person name="Nusbaum C."/>
            <person name="Birren B."/>
        </authorList>
    </citation>
    <scope>NUCLEOTIDE SEQUENCE [LARGE SCALE GENOMIC DNA]</scope>
    <source>
        <strain evidence="2 3">CBS 617.96</strain>
    </source>
</reference>
<keyword evidence="1" id="KW-0812">Transmembrane</keyword>
<evidence type="ECO:0000313" key="2">
    <source>
        <dbReference type="EMBL" id="EXJ78679.1"/>
    </source>
</evidence>
<protein>
    <submittedName>
        <fullName evidence="2">Uncharacterized protein</fullName>
    </submittedName>
</protein>
<dbReference type="RefSeq" id="XP_007728127.1">
    <property type="nucleotide sequence ID" value="XM_007729937.1"/>
</dbReference>
<dbReference type="GeneID" id="19163926"/>
<organism evidence="2 3">
    <name type="scientific">Capronia coronata CBS 617.96</name>
    <dbReference type="NCBI Taxonomy" id="1182541"/>
    <lineage>
        <taxon>Eukaryota</taxon>
        <taxon>Fungi</taxon>
        <taxon>Dikarya</taxon>
        <taxon>Ascomycota</taxon>
        <taxon>Pezizomycotina</taxon>
        <taxon>Eurotiomycetes</taxon>
        <taxon>Chaetothyriomycetidae</taxon>
        <taxon>Chaetothyriales</taxon>
        <taxon>Herpotrichiellaceae</taxon>
        <taxon>Capronia</taxon>
    </lineage>
</organism>
<gene>
    <name evidence="2" type="ORF">A1O1_09081</name>
</gene>
<feature type="transmembrane region" description="Helical" evidence="1">
    <location>
        <begin position="12"/>
        <end position="33"/>
    </location>
</feature>
<accession>W9Y8E5</accession>
<evidence type="ECO:0000313" key="3">
    <source>
        <dbReference type="Proteomes" id="UP000019484"/>
    </source>
</evidence>
<keyword evidence="3" id="KW-1185">Reference proteome</keyword>